<comment type="caution">
    <text evidence="2">The sequence shown here is derived from an EMBL/GenBank/DDBJ whole genome shotgun (WGS) entry which is preliminary data.</text>
</comment>
<dbReference type="EMBL" id="BSYO01000022">
    <property type="protein sequence ID" value="GMH21184.1"/>
    <property type="molecule type" value="Genomic_DNA"/>
</dbReference>
<feature type="compositionally biased region" description="Polar residues" evidence="1">
    <location>
        <begin position="21"/>
        <end position="36"/>
    </location>
</feature>
<reference evidence="2" key="1">
    <citation type="submission" date="2023-05" db="EMBL/GenBank/DDBJ databases">
        <title>Nepenthes gracilis genome sequencing.</title>
        <authorList>
            <person name="Fukushima K."/>
        </authorList>
    </citation>
    <scope>NUCLEOTIDE SEQUENCE</scope>
    <source>
        <strain evidence="2">SING2019-196</strain>
    </source>
</reference>
<keyword evidence="3" id="KW-1185">Reference proteome</keyword>
<feature type="compositionally biased region" description="Basic and acidic residues" evidence="1">
    <location>
        <begin position="1"/>
        <end position="20"/>
    </location>
</feature>
<organism evidence="2 3">
    <name type="scientific">Nepenthes gracilis</name>
    <name type="common">Slender pitcher plant</name>
    <dbReference type="NCBI Taxonomy" id="150966"/>
    <lineage>
        <taxon>Eukaryota</taxon>
        <taxon>Viridiplantae</taxon>
        <taxon>Streptophyta</taxon>
        <taxon>Embryophyta</taxon>
        <taxon>Tracheophyta</taxon>
        <taxon>Spermatophyta</taxon>
        <taxon>Magnoliopsida</taxon>
        <taxon>eudicotyledons</taxon>
        <taxon>Gunneridae</taxon>
        <taxon>Pentapetalae</taxon>
        <taxon>Caryophyllales</taxon>
        <taxon>Nepenthaceae</taxon>
        <taxon>Nepenthes</taxon>
    </lineage>
</organism>
<sequence>MNRETLQHSETNSRNHDKHPPTNNRSAKRGITSNQGKSDHQQQHPTTDPKIAYINLGNLTELDKRGRLCTFMQVDVLEPLPCHSSSDQVPMPEVVLADPPLHRGPAAIGSSSRPPDSSSPPGPGSPSRCSEPSSSLKIRLGRSSSEPGLSDLITHPPPVIPVDPLVIIHGVPPAETPGGLKSDGPSPKSGEHRTHTAVLGDRLSS</sequence>
<proteinExistence type="predicted"/>
<feature type="region of interest" description="Disordered" evidence="1">
    <location>
        <begin position="95"/>
        <end position="205"/>
    </location>
</feature>
<dbReference type="Proteomes" id="UP001279734">
    <property type="component" value="Unassembled WGS sequence"/>
</dbReference>
<feature type="compositionally biased region" description="Low complexity" evidence="1">
    <location>
        <begin position="125"/>
        <end position="135"/>
    </location>
</feature>
<dbReference type="AlphaFoldDB" id="A0AAD3T263"/>
<protein>
    <submittedName>
        <fullName evidence="2">Uncharacterized protein</fullName>
    </submittedName>
</protein>
<name>A0AAD3T263_NEPGR</name>
<gene>
    <name evidence="2" type="ORF">Nepgr_023026</name>
</gene>
<accession>A0AAD3T263</accession>
<evidence type="ECO:0000313" key="2">
    <source>
        <dbReference type="EMBL" id="GMH21184.1"/>
    </source>
</evidence>
<feature type="region of interest" description="Disordered" evidence="1">
    <location>
        <begin position="1"/>
        <end position="51"/>
    </location>
</feature>
<evidence type="ECO:0000256" key="1">
    <source>
        <dbReference type="SAM" id="MobiDB-lite"/>
    </source>
</evidence>
<evidence type="ECO:0000313" key="3">
    <source>
        <dbReference type="Proteomes" id="UP001279734"/>
    </source>
</evidence>